<proteinExistence type="predicted"/>
<gene>
    <name evidence="4" type="ORF">CLV49_1723</name>
</gene>
<sequence length="393" mass="42146">MSDPVTLAELPQLADITAPIEPLLEFGAVERHAVDSYAVDSHAVEGRAAEARAVGSRSLAGQTVAALTDAAPSPRSRSTASSRPAPDPHVSTVYRPTGHIDLAATVTVFSRGGDGPCFRRDSSGVWLTMRTPLGGATLWLRQRRGSGDGGEIDARAWGPGREWAIARVPHLLGADDDWSALDVSSSPLLSEVLRRNPGIRLASGGLVFEMLVPAIIEQKVTVVEAWGAWRRLVRRHGEAAPGPAPEGMFVVPSAEAWRFIPSWEWHAAGVDPRRSQTVVRASRVAEAIDRAADAHPLEAGRRLQSLPGIGVWTSAEVTLRAHGDADAVSVGDYHLAATVGTALTGQPVDDDGMLELLAPWAGQRQRVLRLIELSGIRKPRRGPRITIQDHRSH</sequence>
<organism evidence="4 5">
    <name type="scientific">Labedella gwakjiensis</name>
    <dbReference type="NCBI Taxonomy" id="390269"/>
    <lineage>
        <taxon>Bacteria</taxon>
        <taxon>Bacillati</taxon>
        <taxon>Actinomycetota</taxon>
        <taxon>Actinomycetes</taxon>
        <taxon>Micrococcales</taxon>
        <taxon>Microbacteriaceae</taxon>
        <taxon>Labedella</taxon>
    </lineage>
</organism>
<evidence type="ECO:0000313" key="5">
    <source>
        <dbReference type="Proteomes" id="UP000241203"/>
    </source>
</evidence>
<name>A0A2P8GVW4_9MICO</name>
<dbReference type="GO" id="GO:0006307">
    <property type="term" value="P:DNA alkylation repair"/>
    <property type="evidence" value="ECO:0007669"/>
    <property type="project" value="TreeGrafter"/>
</dbReference>
<dbReference type="EMBL" id="PYAU01000001">
    <property type="protein sequence ID" value="PSL38111.1"/>
    <property type="molecule type" value="Genomic_DNA"/>
</dbReference>
<dbReference type="SUPFAM" id="SSF48150">
    <property type="entry name" value="DNA-glycosylase"/>
    <property type="match status" value="1"/>
</dbReference>
<protein>
    <submittedName>
        <fullName evidence="4">3-methyladenine DNA glycosylase/8-oxoguanine DNA glycosylase</fullName>
    </submittedName>
</protein>
<evidence type="ECO:0000313" key="4">
    <source>
        <dbReference type="EMBL" id="PSL38111.1"/>
    </source>
</evidence>
<dbReference type="GO" id="GO:0032131">
    <property type="term" value="F:alkylated DNA binding"/>
    <property type="evidence" value="ECO:0007669"/>
    <property type="project" value="TreeGrafter"/>
</dbReference>
<keyword evidence="2" id="KW-0234">DNA repair</keyword>
<evidence type="ECO:0000256" key="3">
    <source>
        <dbReference type="SAM" id="MobiDB-lite"/>
    </source>
</evidence>
<comment type="caution">
    <text evidence="4">The sequence shown here is derived from an EMBL/GenBank/DDBJ whole genome shotgun (WGS) entry which is preliminary data.</text>
</comment>
<dbReference type="GO" id="GO:0043916">
    <property type="term" value="F:DNA-7-methylguanine glycosylase activity"/>
    <property type="evidence" value="ECO:0007669"/>
    <property type="project" value="TreeGrafter"/>
</dbReference>
<dbReference type="AlphaFoldDB" id="A0A2P8GVW4"/>
<keyword evidence="1" id="KW-0227">DNA damage</keyword>
<feature type="compositionally biased region" description="Low complexity" evidence="3">
    <location>
        <begin position="70"/>
        <end position="84"/>
    </location>
</feature>
<dbReference type="GO" id="GO:0008725">
    <property type="term" value="F:DNA-3-methyladenine glycosylase activity"/>
    <property type="evidence" value="ECO:0007669"/>
    <property type="project" value="TreeGrafter"/>
</dbReference>
<dbReference type="GO" id="GO:0005737">
    <property type="term" value="C:cytoplasm"/>
    <property type="evidence" value="ECO:0007669"/>
    <property type="project" value="TreeGrafter"/>
</dbReference>
<dbReference type="Gene3D" id="1.10.340.30">
    <property type="entry name" value="Hypothetical protein, domain 2"/>
    <property type="match status" value="1"/>
</dbReference>
<dbReference type="PANTHER" id="PTHR43003">
    <property type="entry name" value="DNA-3-METHYLADENINE GLYCOSYLASE"/>
    <property type="match status" value="1"/>
</dbReference>
<reference evidence="4 5" key="1">
    <citation type="submission" date="2018-03" db="EMBL/GenBank/DDBJ databases">
        <title>Genomic Encyclopedia of Archaeal and Bacterial Type Strains, Phase II (KMG-II): from individual species to whole genera.</title>
        <authorList>
            <person name="Goeker M."/>
        </authorList>
    </citation>
    <scope>NUCLEOTIDE SEQUENCE [LARGE SCALE GENOMIC DNA]</scope>
    <source>
        <strain evidence="4 5">DSM 21548</strain>
    </source>
</reference>
<feature type="region of interest" description="Disordered" evidence="3">
    <location>
        <begin position="67"/>
        <end position="92"/>
    </location>
</feature>
<dbReference type="PANTHER" id="PTHR43003:SF6">
    <property type="entry name" value="DNA GLYCOSYLASE"/>
    <property type="match status" value="1"/>
</dbReference>
<evidence type="ECO:0000256" key="1">
    <source>
        <dbReference type="ARBA" id="ARBA00022763"/>
    </source>
</evidence>
<dbReference type="Proteomes" id="UP000241203">
    <property type="component" value="Unassembled WGS sequence"/>
</dbReference>
<evidence type="ECO:0000256" key="2">
    <source>
        <dbReference type="ARBA" id="ARBA00023204"/>
    </source>
</evidence>
<dbReference type="GO" id="GO:0032993">
    <property type="term" value="C:protein-DNA complex"/>
    <property type="evidence" value="ECO:0007669"/>
    <property type="project" value="TreeGrafter"/>
</dbReference>
<dbReference type="GO" id="GO:0006285">
    <property type="term" value="P:base-excision repair, AP site formation"/>
    <property type="evidence" value="ECO:0007669"/>
    <property type="project" value="TreeGrafter"/>
</dbReference>
<dbReference type="InterPro" id="IPR051912">
    <property type="entry name" value="Alkylbase_DNA_Glycosylase/TA"/>
</dbReference>
<accession>A0A2P8GVW4</accession>
<dbReference type="RefSeq" id="WP_243696636.1">
    <property type="nucleotide sequence ID" value="NZ_PYAU01000001.1"/>
</dbReference>
<dbReference type="InterPro" id="IPR011257">
    <property type="entry name" value="DNA_glycosylase"/>
</dbReference>